<protein>
    <recommendedName>
        <fullName evidence="2">Protein-glutamine gamma-glutamyltransferase-like C-terminal domain-containing protein</fullName>
    </recommendedName>
</protein>
<proteinExistence type="predicted"/>
<evidence type="ECO:0000259" key="2">
    <source>
        <dbReference type="Pfam" id="PF13559"/>
    </source>
</evidence>
<keyword evidence="1" id="KW-0812">Transmembrane</keyword>
<evidence type="ECO:0000313" key="4">
    <source>
        <dbReference type="Proteomes" id="UP000240912"/>
    </source>
</evidence>
<dbReference type="AlphaFoldDB" id="A0A2T3HQL7"/>
<comment type="caution">
    <text evidence="3">The sequence shown here is derived from an EMBL/GenBank/DDBJ whole genome shotgun (WGS) entry which is preliminary data.</text>
</comment>
<evidence type="ECO:0000313" key="3">
    <source>
        <dbReference type="EMBL" id="PST84742.1"/>
    </source>
</evidence>
<dbReference type="EMBL" id="PYLS01000001">
    <property type="protein sequence ID" value="PST84742.1"/>
    <property type="molecule type" value="Genomic_DNA"/>
</dbReference>
<accession>A0A2T3HQL7</accession>
<keyword evidence="1" id="KW-0472">Membrane</keyword>
<reference evidence="3 4" key="1">
    <citation type="submission" date="2018-03" db="EMBL/GenBank/DDBJ databases">
        <authorList>
            <person name="Keele B.F."/>
        </authorList>
    </citation>
    <scope>NUCLEOTIDE SEQUENCE [LARGE SCALE GENOMIC DNA]</scope>
    <source>
        <strain evidence="3 4">YL28-9</strain>
    </source>
</reference>
<dbReference type="Proteomes" id="UP000240912">
    <property type="component" value="Unassembled WGS sequence"/>
</dbReference>
<feature type="transmembrane region" description="Helical" evidence="1">
    <location>
        <begin position="105"/>
        <end position="126"/>
    </location>
</feature>
<sequence>MLPMNVPNLIDMPAVRVFFLIISLLCTVTAVHAVLPQTQAQAAADSLPVRVQKFNPAALNAYKTKKEFQYRDEVLQEQRSLWQRFWSWVWEQLGRLIGAAGSNTLVRTAVLTALAALIVYVVVKLIGTDRLFAKRSGRSTMPYDVLNEDIHQIDYENEIGRLVGEGKYRLAVRLLYLRSLKRLTDASLISWEPAKTNSVYLNELTDPALNRPFRSLTKQFDYIWYGDFPIDSERFEPIRLSFDEFNRQVR</sequence>
<dbReference type="Pfam" id="PF13559">
    <property type="entry name" value="DUF4129"/>
    <property type="match status" value="1"/>
</dbReference>
<gene>
    <name evidence="3" type="ORF">C7T94_01020</name>
</gene>
<organism evidence="3 4">
    <name type="scientific">Pedobacter yulinensis</name>
    <dbReference type="NCBI Taxonomy" id="2126353"/>
    <lineage>
        <taxon>Bacteria</taxon>
        <taxon>Pseudomonadati</taxon>
        <taxon>Bacteroidota</taxon>
        <taxon>Sphingobacteriia</taxon>
        <taxon>Sphingobacteriales</taxon>
        <taxon>Sphingobacteriaceae</taxon>
        <taxon>Pedobacter</taxon>
    </lineage>
</organism>
<dbReference type="InterPro" id="IPR025403">
    <property type="entry name" value="TgpA-like_C"/>
</dbReference>
<evidence type="ECO:0000256" key="1">
    <source>
        <dbReference type="SAM" id="Phobius"/>
    </source>
</evidence>
<dbReference type="OrthoDB" id="5491447at2"/>
<keyword evidence="1" id="KW-1133">Transmembrane helix</keyword>
<keyword evidence="4" id="KW-1185">Reference proteome</keyword>
<name>A0A2T3HQL7_9SPHI</name>
<feature type="domain" description="Protein-glutamine gamma-glutamyltransferase-like C-terminal" evidence="2">
    <location>
        <begin position="175"/>
        <end position="236"/>
    </location>
</feature>